<feature type="coiled-coil region" evidence="7">
    <location>
        <begin position="859"/>
        <end position="886"/>
    </location>
</feature>
<evidence type="ECO:0000256" key="3">
    <source>
        <dbReference type="ARBA" id="ARBA00023029"/>
    </source>
</evidence>
<dbReference type="InterPro" id="IPR006691">
    <property type="entry name" value="GyrA/parC_rep"/>
</dbReference>
<dbReference type="EC" id="5.6.2.2" evidence="2"/>
<evidence type="ECO:0000256" key="5">
    <source>
        <dbReference type="ARBA" id="ARBA00023235"/>
    </source>
</evidence>
<evidence type="ECO:0000313" key="12">
    <source>
        <dbReference type="Proteomes" id="UP000265703"/>
    </source>
</evidence>
<dbReference type="PRINTS" id="PR00418">
    <property type="entry name" value="TPI2FAMILY"/>
</dbReference>
<dbReference type="Gene3D" id="1.10.268.10">
    <property type="entry name" value="Topoisomerase, domain 3"/>
    <property type="match status" value="1"/>
</dbReference>
<evidence type="ECO:0000256" key="8">
    <source>
        <dbReference type="SAM" id="MobiDB-lite"/>
    </source>
</evidence>
<keyword evidence="7" id="KW-0175">Coiled coil</keyword>
<dbReference type="Gene3D" id="3.90.199.10">
    <property type="entry name" value="Topoisomerase II, domain 5"/>
    <property type="match status" value="2"/>
</dbReference>
<feature type="domain" description="Topo IIA-type catalytic" evidence="10">
    <location>
        <begin position="357"/>
        <end position="1300"/>
    </location>
</feature>
<dbReference type="InterPro" id="IPR001241">
    <property type="entry name" value="Topo_IIA"/>
</dbReference>
<dbReference type="InterPro" id="IPR013760">
    <property type="entry name" value="Topo_IIA-like_dom_sf"/>
</dbReference>
<feature type="compositionally biased region" description="Basic and acidic residues" evidence="8">
    <location>
        <begin position="1277"/>
        <end position="1293"/>
    </location>
</feature>
<comment type="caution">
    <text evidence="6">Lacks conserved residue(s) required for the propagation of feature annotation.</text>
</comment>
<gene>
    <name evidence="11" type="ORF">C1645_841471</name>
</gene>
<dbReference type="InterPro" id="IPR035516">
    <property type="entry name" value="Gyrase/topoIV_suA_C"/>
</dbReference>
<dbReference type="InterPro" id="IPR006171">
    <property type="entry name" value="TOPRIM_dom"/>
</dbReference>
<dbReference type="OrthoDB" id="276498at2759"/>
<evidence type="ECO:0000256" key="7">
    <source>
        <dbReference type="SAM" id="Coils"/>
    </source>
</evidence>
<dbReference type="GO" id="GO:0009330">
    <property type="term" value="C:DNA topoisomerase type II (double strand cut, ATP-hydrolyzing) complex"/>
    <property type="evidence" value="ECO:0007669"/>
    <property type="project" value="TreeGrafter"/>
</dbReference>
<dbReference type="PROSITE" id="PS52040">
    <property type="entry name" value="TOPO_IIA"/>
    <property type="match status" value="1"/>
</dbReference>
<organism evidence="11 12">
    <name type="scientific">Glomus cerebriforme</name>
    <dbReference type="NCBI Taxonomy" id="658196"/>
    <lineage>
        <taxon>Eukaryota</taxon>
        <taxon>Fungi</taxon>
        <taxon>Fungi incertae sedis</taxon>
        <taxon>Mucoromycota</taxon>
        <taxon>Glomeromycotina</taxon>
        <taxon>Glomeromycetes</taxon>
        <taxon>Glomerales</taxon>
        <taxon>Glomeraceae</taxon>
        <taxon>Glomus</taxon>
    </lineage>
</organism>
<accession>A0A397RY57</accession>
<dbReference type="PROSITE" id="PS50880">
    <property type="entry name" value="TOPRIM"/>
    <property type="match status" value="1"/>
</dbReference>
<dbReference type="Gene3D" id="3.40.50.670">
    <property type="match status" value="1"/>
</dbReference>
<keyword evidence="5 11" id="KW-0413">Isomerase</keyword>
<evidence type="ECO:0000256" key="6">
    <source>
        <dbReference type="PROSITE-ProRule" id="PRU01384"/>
    </source>
</evidence>
<dbReference type="PANTHER" id="PTHR43493">
    <property type="entry name" value="DNA GYRASE/TOPOISOMERASE SUBUNIT A"/>
    <property type="match status" value="1"/>
</dbReference>
<keyword evidence="3" id="KW-0799">Topoisomerase</keyword>
<dbReference type="Gene3D" id="2.120.10.90">
    <property type="entry name" value="DNA gyrase/topoisomerase IV, subunit A, C-terminal"/>
    <property type="match status" value="1"/>
</dbReference>
<dbReference type="SUPFAM" id="SSF56719">
    <property type="entry name" value="Type II DNA topoisomerase"/>
    <property type="match status" value="2"/>
</dbReference>
<dbReference type="PANTHER" id="PTHR43493:SF5">
    <property type="entry name" value="DNA GYRASE SUBUNIT A, CHLOROPLASTIC_MITOCHONDRIAL"/>
    <property type="match status" value="1"/>
</dbReference>
<dbReference type="Pfam" id="PF00986">
    <property type="entry name" value="DNA_gyraseB_C"/>
    <property type="match status" value="1"/>
</dbReference>
<dbReference type="GO" id="GO:0003677">
    <property type="term" value="F:DNA binding"/>
    <property type="evidence" value="ECO:0007669"/>
    <property type="project" value="UniProtKB-UniRule"/>
</dbReference>
<evidence type="ECO:0000259" key="10">
    <source>
        <dbReference type="PROSITE" id="PS52040"/>
    </source>
</evidence>
<evidence type="ECO:0000256" key="4">
    <source>
        <dbReference type="ARBA" id="ARBA00023125"/>
    </source>
</evidence>
<evidence type="ECO:0000259" key="9">
    <source>
        <dbReference type="PROSITE" id="PS50880"/>
    </source>
</evidence>
<dbReference type="Pfam" id="PF03989">
    <property type="entry name" value="DNA_gyraseA_C"/>
    <property type="match status" value="1"/>
</dbReference>
<dbReference type="InterPro" id="IPR050220">
    <property type="entry name" value="Type_II_DNA_Topoisomerases"/>
</dbReference>
<dbReference type="GO" id="GO:0003918">
    <property type="term" value="F:DNA topoisomerase type II (double strand cut, ATP-hydrolyzing) activity"/>
    <property type="evidence" value="ECO:0007669"/>
    <property type="project" value="UniProtKB-EC"/>
</dbReference>
<evidence type="ECO:0000256" key="1">
    <source>
        <dbReference type="ARBA" id="ARBA00008263"/>
    </source>
</evidence>
<comment type="similarity">
    <text evidence="1">Belongs to the type II topoisomerase GyrA/ParC subunit family.</text>
</comment>
<evidence type="ECO:0000256" key="2">
    <source>
        <dbReference type="ARBA" id="ARBA00012895"/>
    </source>
</evidence>
<proteinExistence type="inferred from homology"/>
<dbReference type="InterPro" id="IPR002205">
    <property type="entry name" value="Topo_IIA_dom_A"/>
</dbReference>
<dbReference type="Pfam" id="PF00521">
    <property type="entry name" value="DNA_topoisoIV"/>
    <property type="match status" value="1"/>
</dbReference>
<dbReference type="SMART" id="SM00433">
    <property type="entry name" value="TOP2c"/>
    <property type="match status" value="1"/>
</dbReference>
<dbReference type="Pfam" id="PF01751">
    <property type="entry name" value="Toprim"/>
    <property type="match status" value="1"/>
</dbReference>
<dbReference type="EMBL" id="QKYT01001537">
    <property type="protein sequence ID" value="RIA79123.1"/>
    <property type="molecule type" value="Genomic_DNA"/>
</dbReference>
<dbReference type="Gene3D" id="3.30.1360.40">
    <property type="match status" value="1"/>
</dbReference>
<keyword evidence="12" id="KW-1185">Reference proteome</keyword>
<dbReference type="InterPro" id="IPR013758">
    <property type="entry name" value="Topo_IIA_A/C_ab"/>
</dbReference>
<dbReference type="GO" id="GO:0006265">
    <property type="term" value="P:DNA topological change"/>
    <property type="evidence" value="ECO:0007669"/>
    <property type="project" value="InterPro"/>
</dbReference>
<dbReference type="InterPro" id="IPR013759">
    <property type="entry name" value="Topo_IIA_B_C"/>
</dbReference>
<reference evidence="11 12" key="1">
    <citation type="submission" date="2018-06" db="EMBL/GenBank/DDBJ databases">
        <title>Comparative genomics reveals the genomic features of Rhizophagus irregularis, R. cerebriforme, R. diaphanum and Gigaspora rosea, and their symbiotic lifestyle signature.</title>
        <authorList>
            <person name="Morin E."/>
            <person name="San Clemente H."/>
            <person name="Chen E.C.H."/>
            <person name="De La Providencia I."/>
            <person name="Hainaut M."/>
            <person name="Kuo A."/>
            <person name="Kohler A."/>
            <person name="Murat C."/>
            <person name="Tang N."/>
            <person name="Roy S."/>
            <person name="Loubradou J."/>
            <person name="Henrissat B."/>
            <person name="Grigoriev I.V."/>
            <person name="Corradi N."/>
            <person name="Roux C."/>
            <person name="Martin F.M."/>
        </authorList>
    </citation>
    <scope>NUCLEOTIDE SEQUENCE [LARGE SCALE GENOMIC DNA]</scope>
    <source>
        <strain evidence="11 12">DAOM 227022</strain>
    </source>
</reference>
<sequence>KNFLQDHANSAEVISQQIITTAQNRAKVDDYKKTLGKGRGVSRPEKLSPSIIDDELFIVEGESAGGSAKSARDPNNQAVLPVQGKIINVEKSKQIKILENKEIKNLINALGLSVSEATENYYNRFRSKLDTEVVPSDLEIPKEFVYQDENEQEQIILAHTFLTPAQLKKIVEKTQQNLLKKLRYNKIVIMTDADPDGRHIECLALAFFARYFRYLIEEHRLYLAVPPLYRYQTKKEVKYFYSDYELEKYRQQNPVPQSARLQRFKGLGEMNPQQLRETTMAARQRCLHELLFSNPPTIYEIIRELMGEKSDQRKKRLDSGEHKNAQLKSVENKVEIDQALLVKFLDYAYAVVEDRALPQLQDGLKPVQRRILYTLYELGLLPNRAHRKAAKVVGDVIGKYHPHGDQSVYQAMVKMAQDFNYRYPLIDEPKILPANLNLLCNGSSGIAVGMSTNIPPHNLGEVVDITTELLNNPQLNCQSTNLKLNYFGPDFPTGGQILEQEKLTEIYEKGGEGLKKGTIYVRAQAEILSSNPKGRKDLIQITQLPFKVNKAKLVTRINQIIKEGKIDGLKGLKSVADYSNYEKLVNIHCHFDPNYDGEVILNQLYKSTRLQTSFSFKMRALIDDQPHVFSLKEILQGFINQRLENIQKKAQFIYHKNQKDLISKSMSFFIIENYQAIAQTIQKSSTEEEIKQNLIDRFQGKLGEQKSLSIDLFLTDLLRETEKVLKILQKKIDSLKFSENLAEKKEYEGEYKKYTELVNLMRQIAKPDGQKGENEKENQMSELKKKAIKLDFQEQVMKKLSGEFTLLETLNSYDSEQEVINRLLDTPAKFRQFTPEQKAKLTNDIRGLHENNLQQQLLIIHQEHRKQHLIQELAELKKDYAHDERKTLLTSTLRFITERQLIPHEERIIFLSRSENRKENKVSNFLTVHLVASLEGTNIPSTGKELKTLNKPVNLDEEYLVRKRKGKYESVLQTREFITHTLPAPEESAHQFKSLLVITKKGKIKKLKLTDLQKISKSGKKVIKLGEKGRCSPHQTRFIEHKTADCCDKSQGIKAYTKCSQFQELQRQIRECNACKQSHLLSEPKLKKQIRKCQQIVNCLIIKPNELKEDLILLLIKKDGGCEKKSFLTAKNFLGVDSKQKRKLEGKINDSPVEETQNEKATSDQYEYLTKRVAHYENSLTEVIKQQSKLKNFSKTEEIEKCKDCQKYCSGKNKHQEQVNKLNKKHQDKICECSPTGEQSKKNQQIKDKITQLKKQIKELENQPDSRKKIEKLNRDLTKQKEQGKQLRNELSVKRLKCPK</sequence>
<dbReference type="GO" id="GO:0005524">
    <property type="term" value="F:ATP binding"/>
    <property type="evidence" value="ECO:0007669"/>
    <property type="project" value="InterPro"/>
</dbReference>
<comment type="caution">
    <text evidence="11">The sequence shown here is derived from an EMBL/GenBank/DDBJ whole genome shotgun (WGS) entry which is preliminary data.</text>
</comment>
<feature type="region of interest" description="Disordered" evidence="8">
    <location>
        <begin position="1277"/>
        <end position="1300"/>
    </location>
</feature>
<dbReference type="InterPro" id="IPR013757">
    <property type="entry name" value="Topo_IIA_A_a_sf"/>
</dbReference>
<keyword evidence="4 6" id="KW-0238">DNA-binding</keyword>
<dbReference type="SMART" id="SM00434">
    <property type="entry name" value="TOP4c"/>
    <property type="match status" value="1"/>
</dbReference>
<evidence type="ECO:0000313" key="11">
    <source>
        <dbReference type="EMBL" id="RIA79123.1"/>
    </source>
</evidence>
<feature type="domain" description="Toprim" evidence="9">
    <location>
        <begin position="54"/>
        <end position="227"/>
    </location>
</feature>
<dbReference type="Proteomes" id="UP000265703">
    <property type="component" value="Unassembled WGS sequence"/>
</dbReference>
<dbReference type="STRING" id="658196.A0A397RY57"/>
<protein>
    <recommendedName>
        <fullName evidence="2">DNA topoisomerase (ATP-hydrolyzing)</fullName>
        <ecNumber evidence="2">5.6.2.2</ecNumber>
    </recommendedName>
</protein>
<name>A0A397RY57_9GLOM</name>
<dbReference type="SUPFAM" id="SSF101904">
    <property type="entry name" value="GyrA/ParC C-terminal domain-like"/>
    <property type="match status" value="1"/>
</dbReference>
<dbReference type="InterPro" id="IPR002288">
    <property type="entry name" value="DNA_gyrase_B_C"/>
</dbReference>
<feature type="non-terminal residue" evidence="11">
    <location>
        <position position="1"/>
    </location>
</feature>